<feature type="chain" id="PRO_5003312092" evidence="6">
    <location>
        <begin position="20"/>
        <end position="539"/>
    </location>
</feature>
<dbReference type="Gene3D" id="3.30.1360.150">
    <property type="match status" value="1"/>
</dbReference>
<evidence type="ECO:0000313" key="8">
    <source>
        <dbReference type="Proteomes" id="UP000008461"/>
    </source>
</evidence>
<dbReference type="AlphaFoldDB" id="F4KU04"/>
<evidence type="ECO:0000256" key="2">
    <source>
        <dbReference type="ARBA" id="ARBA00022723"/>
    </source>
</evidence>
<dbReference type="eggNOG" id="COG1524">
    <property type="taxonomic scope" value="Bacteria"/>
</dbReference>
<evidence type="ECO:0000256" key="4">
    <source>
        <dbReference type="PIRSR" id="PIRSR031924-50"/>
    </source>
</evidence>
<feature type="signal peptide" evidence="6">
    <location>
        <begin position="1"/>
        <end position="19"/>
    </location>
</feature>
<evidence type="ECO:0000256" key="1">
    <source>
        <dbReference type="ARBA" id="ARBA00022553"/>
    </source>
</evidence>
<feature type="binding site" evidence="5">
    <location>
        <position position="97"/>
    </location>
    <ligand>
        <name>substrate</name>
    </ligand>
</feature>
<dbReference type="PANTHER" id="PTHR10151:SF120">
    <property type="entry name" value="BIS(5'-ADENOSYL)-TRIPHOSPHATASE"/>
    <property type="match status" value="1"/>
</dbReference>
<dbReference type="RefSeq" id="WP_013763695.1">
    <property type="nucleotide sequence ID" value="NC_015510.1"/>
</dbReference>
<feature type="binding site" evidence="5">
    <location>
        <begin position="159"/>
        <end position="161"/>
    </location>
    <ligand>
        <name>substrate</name>
    </ligand>
</feature>
<evidence type="ECO:0000256" key="3">
    <source>
        <dbReference type="ARBA" id="ARBA00022729"/>
    </source>
</evidence>
<dbReference type="Gene3D" id="3.40.720.10">
    <property type="entry name" value="Alkaline Phosphatase, subunit A"/>
    <property type="match status" value="1"/>
</dbReference>
<accession>F4KU04</accession>
<feature type="active site" description="Phosphothreonine intermediate" evidence="4">
    <location>
        <position position="76"/>
    </location>
</feature>
<evidence type="ECO:0000256" key="6">
    <source>
        <dbReference type="SAM" id="SignalP"/>
    </source>
</evidence>
<dbReference type="SUPFAM" id="SSF53649">
    <property type="entry name" value="Alkaline phosphatase-like"/>
    <property type="match status" value="1"/>
</dbReference>
<dbReference type="HOGENOM" id="CLU_034095_0_0_10"/>
<dbReference type="STRING" id="760192.Halhy_1245"/>
<proteinExistence type="predicted"/>
<dbReference type="PANTHER" id="PTHR10151">
    <property type="entry name" value="ECTONUCLEOTIDE PYROPHOSPHATASE/PHOSPHODIESTERASE"/>
    <property type="match status" value="1"/>
</dbReference>
<dbReference type="EMBL" id="CP002691">
    <property type="protein sequence ID" value="AEE49140.1"/>
    <property type="molecule type" value="Genomic_DNA"/>
</dbReference>
<gene>
    <name evidence="7" type="ordered locus">Halhy_1245</name>
</gene>
<name>F4KU04_HALH1</name>
<reference evidence="7 8" key="1">
    <citation type="journal article" date="2011" name="Stand. Genomic Sci.">
        <title>Complete genome sequence of Haliscomenobacter hydrossis type strain (O).</title>
        <authorList>
            <consortium name="US DOE Joint Genome Institute (JGI-PGF)"/>
            <person name="Daligault H."/>
            <person name="Lapidus A."/>
            <person name="Zeytun A."/>
            <person name="Nolan M."/>
            <person name="Lucas S."/>
            <person name="Del Rio T.G."/>
            <person name="Tice H."/>
            <person name="Cheng J.F."/>
            <person name="Tapia R."/>
            <person name="Han C."/>
            <person name="Goodwin L."/>
            <person name="Pitluck S."/>
            <person name="Liolios K."/>
            <person name="Pagani I."/>
            <person name="Ivanova N."/>
            <person name="Huntemann M."/>
            <person name="Mavromatis K."/>
            <person name="Mikhailova N."/>
            <person name="Pati A."/>
            <person name="Chen A."/>
            <person name="Palaniappan K."/>
            <person name="Land M."/>
            <person name="Hauser L."/>
            <person name="Brambilla E.M."/>
            <person name="Rohde M."/>
            <person name="Verbarg S."/>
            <person name="Goker M."/>
            <person name="Bristow J."/>
            <person name="Eisen J.A."/>
            <person name="Markowitz V."/>
            <person name="Hugenholtz P."/>
            <person name="Kyrpides N.C."/>
            <person name="Klenk H.P."/>
            <person name="Woyke T."/>
        </authorList>
    </citation>
    <scope>NUCLEOTIDE SEQUENCE [LARGE SCALE GENOMIC DNA]</scope>
    <source>
        <strain evidence="8">ATCC 27775 / DSM 1100 / LMG 10767 / O</strain>
    </source>
</reference>
<dbReference type="KEGG" id="hhy:Halhy_1245"/>
<dbReference type="eggNOG" id="COG3119">
    <property type="taxonomic scope" value="Bacteria"/>
</dbReference>
<dbReference type="PIRSF" id="PIRSF031924">
    <property type="entry name" value="Pi-irrepressible_AP"/>
    <property type="match status" value="1"/>
</dbReference>
<keyword evidence="8" id="KW-1185">Reference proteome</keyword>
<sequence length="539" mass="61114">MRSYLFFLTLMINSFYAEAQTPADRPKLVVGIVVDQMRYDYLYRYWDKYSSGGFKRMINEGYNCRNTHYPYAFTETGPGHATIYTGTTPSVHGIVSNAWFDKRQDRVVYCAEDKTVTAVGAASHDGLLMSPRNMMVTTLGDEMKLATNHRSKVIGVAIKDRSSIFPAGYFSNGSYWMDSKTGNFVTSTFYTKTLPTWVQQFNERKLTQEYVKKPWTTLLPIEQYTESDGDDSPYEGKYSHEQKPVFPHTAQELRNLPYSPWGNAYTLDMAKAALLNEQLGKDQFTDLLAVSFSSPDYVGHLFGTSSIEAEDIYLRLDLELANFLNFLDEQVGRGEYLVFLSADHGAPYNLNYMTDRRYQKAVAMGPPIQDSLNRHLASIFGVQRLVPVYTDQELFFDEELILKKKLKKPEVERATVEFLVMRPEISCAYVPLNADVSTCNGFRRDLMLNNYFAKRSGDIMFSLEPGFLNADYPKGVTHGVAYEYDTHVPLLFYGWKIQPGSSNEPVFVNDIAPTVADWLSINAPNGASGKPVSAIKVKN</sequence>
<dbReference type="CDD" id="cd16016">
    <property type="entry name" value="AP-SPAP"/>
    <property type="match status" value="1"/>
</dbReference>
<dbReference type="InterPro" id="IPR026263">
    <property type="entry name" value="Alkaline_phosphatase_prok"/>
</dbReference>
<dbReference type="GO" id="GO:0004035">
    <property type="term" value="F:alkaline phosphatase activity"/>
    <property type="evidence" value="ECO:0007669"/>
    <property type="project" value="InterPro"/>
</dbReference>
<evidence type="ECO:0000313" key="7">
    <source>
        <dbReference type="EMBL" id="AEE49140.1"/>
    </source>
</evidence>
<organism evidence="7 8">
    <name type="scientific">Haliscomenobacter hydrossis (strain ATCC 27775 / DSM 1100 / LMG 10767 / O)</name>
    <dbReference type="NCBI Taxonomy" id="760192"/>
    <lineage>
        <taxon>Bacteria</taxon>
        <taxon>Pseudomonadati</taxon>
        <taxon>Bacteroidota</taxon>
        <taxon>Saprospiria</taxon>
        <taxon>Saprospirales</taxon>
        <taxon>Haliscomenobacteraceae</taxon>
        <taxon>Haliscomenobacter</taxon>
    </lineage>
</organism>
<keyword evidence="3 6" id="KW-0732">Signal</keyword>
<evidence type="ECO:0000256" key="5">
    <source>
        <dbReference type="PIRSR" id="PIRSR031924-51"/>
    </source>
</evidence>
<dbReference type="Proteomes" id="UP000008461">
    <property type="component" value="Chromosome"/>
</dbReference>
<dbReference type="OrthoDB" id="9766127at2"/>
<reference key="2">
    <citation type="submission" date="2011-04" db="EMBL/GenBank/DDBJ databases">
        <title>Complete sequence of chromosome of Haliscomenobacter hydrossis DSM 1100.</title>
        <authorList>
            <consortium name="US DOE Joint Genome Institute (JGI-PGF)"/>
            <person name="Lucas S."/>
            <person name="Han J."/>
            <person name="Lapidus A."/>
            <person name="Bruce D."/>
            <person name="Goodwin L."/>
            <person name="Pitluck S."/>
            <person name="Peters L."/>
            <person name="Kyrpides N."/>
            <person name="Mavromatis K."/>
            <person name="Ivanova N."/>
            <person name="Ovchinnikova G."/>
            <person name="Pagani I."/>
            <person name="Daligault H."/>
            <person name="Detter J.C."/>
            <person name="Han C."/>
            <person name="Land M."/>
            <person name="Hauser L."/>
            <person name="Markowitz V."/>
            <person name="Cheng J.-F."/>
            <person name="Hugenholtz P."/>
            <person name="Woyke T."/>
            <person name="Wu D."/>
            <person name="Verbarg S."/>
            <person name="Frueling A."/>
            <person name="Brambilla E."/>
            <person name="Klenk H.-P."/>
            <person name="Eisen J.A."/>
        </authorList>
    </citation>
    <scope>NUCLEOTIDE SEQUENCE</scope>
    <source>
        <strain>DSM 1100</strain>
    </source>
</reference>
<dbReference type="InterPro" id="IPR002591">
    <property type="entry name" value="Phosphodiest/P_Trfase"/>
</dbReference>
<keyword evidence="2" id="KW-0479">Metal-binding</keyword>
<protein>
    <submittedName>
        <fullName evidence="7">Type I phosphodiesterase/nucleotide pyrophosphatase</fullName>
    </submittedName>
</protein>
<dbReference type="InterPro" id="IPR017850">
    <property type="entry name" value="Alkaline_phosphatase_core_sf"/>
</dbReference>
<dbReference type="NCBIfam" id="NF042991">
    <property type="entry name" value="alk_phos_PafA"/>
    <property type="match status" value="1"/>
</dbReference>
<keyword evidence="1 4" id="KW-0597">Phosphoprotein</keyword>
<dbReference type="Pfam" id="PF01663">
    <property type="entry name" value="Phosphodiest"/>
    <property type="match status" value="1"/>
</dbReference>
<dbReference type="GO" id="GO:0046872">
    <property type="term" value="F:metal ion binding"/>
    <property type="evidence" value="ECO:0007669"/>
    <property type="project" value="UniProtKB-KW"/>
</dbReference>